<dbReference type="InterPro" id="IPR006976">
    <property type="entry name" value="VanZ-like"/>
</dbReference>
<feature type="transmembrane region" description="Helical" evidence="1">
    <location>
        <begin position="77"/>
        <end position="98"/>
    </location>
</feature>
<accession>A0A6I1MP33</accession>
<keyword evidence="1" id="KW-0472">Membrane</keyword>
<protein>
    <submittedName>
        <fullName evidence="3">VanZ family protein</fullName>
    </submittedName>
</protein>
<dbReference type="EMBL" id="WHJC01000118">
    <property type="protein sequence ID" value="MPQ43877.1"/>
    <property type="molecule type" value="Genomic_DNA"/>
</dbReference>
<feature type="transmembrane region" description="Helical" evidence="1">
    <location>
        <begin position="49"/>
        <end position="70"/>
    </location>
</feature>
<feature type="transmembrane region" description="Helical" evidence="1">
    <location>
        <begin position="12"/>
        <end position="29"/>
    </location>
</feature>
<keyword evidence="4" id="KW-1185">Reference proteome</keyword>
<feature type="transmembrane region" description="Helical" evidence="1">
    <location>
        <begin position="121"/>
        <end position="138"/>
    </location>
</feature>
<keyword evidence="1" id="KW-1133">Transmembrane helix</keyword>
<keyword evidence="1" id="KW-0812">Transmembrane</keyword>
<dbReference type="Proteomes" id="UP000430345">
    <property type="component" value="Unassembled WGS sequence"/>
</dbReference>
<evidence type="ECO:0000256" key="1">
    <source>
        <dbReference type="SAM" id="Phobius"/>
    </source>
</evidence>
<sequence>MKEKILNFFIKSIFLLISVIIGALIYKLIIKDCINIFITINLNVKKGIIIYNFFKLTTVMMIYSSFLILLRKKTCKFFKIFIAILYIGTMILLLFARFKIDRGFNLNPVQAFYTLHNKRDMMYFIGNIVFFMPIGYMLRKDNIFKVIILSISLELNIELLQYVFKRGYFDLSDIFINMIGIFIAYLT</sequence>
<proteinExistence type="predicted"/>
<reference evidence="3 4" key="1">
    <citation type="submission" date="2019-10" db="EMBL/GenBank/DDBJ databases">
        <title>The Genome Sequence of Clostridium tarantellae Isolated from Fish Brain.</title>
        <authorList>
            <person name="Bano L."/>
            <person name="Kiel M."/>
            <person name="Sales G."/>
            <person name="Doxey A.C."/>
            <person name="Mansfield M.J."/>
            <person name="Schiavone M."/>
            <person name="Rossetto O."/>
            <person name="Pirazzini M."/>
            <person name="Dobrindt U."/>
            <person name="Montecucco C."/>
        </authorList>
    </citation>
    <scope>NUCLEOTIDE SEQUENCE [LARGE SCALE GENOMIC DNA]</scope>
    <source>
        <strain evidence="3 4">DSM 3997</strain>
    </source>
</reference>
<dbReference type="Pfam" id="PF04892">
    <property type="entry name" value="VanZ"/>
    <property type="match status" value="1"/>
</dbReference>
<name>A0A6I1MP33_9CLOT</name>
<dbReference type="OrthoDB" id="4822551at2"/>
<evidence type="ECO:0000313" key="3">
    <source>
        <dbReference type="EMBL" id="MPQ43877.1"/>
    </source>
</evidence>
<feature type="domain" description="VanZ-like" evidence="2">
    <location>
        <begin position="85"/>
        <end position="186"/>
    </location>
</feature>
<feature type="non-terminal residue" evidence="3">
    <location>
        <position position="187"/>
    </location>
</feature>
<dbReference type="AlphaFoldDB" id="A0A6I1MP33"/>
<evidence type="ECO:0000313" key="4">
    <source>
        <dbReference type="Proteomes" id="UP000430345"/>
    </source>
</evidence>
<evidence type="ECO:0000259" key="2">
    <source>
        <dbReference type="Pfam" id="PF04892"/>
    </source>
</evidence>
<organism evidence="3 4">
    <name type="scientific">Clostridium tarantellae</name>
    <dbReference type="NCBI Taxonomy" id="39493"/>
    <lineage>
        <taxon>Bacteria</taxon>
        <taxon>Bacillati</taxon>
        <taxon>Bacillota</taxon>
        <taxon>Clostridia</taxon>
        <taxon>Eubacteriales</taxon>
        <taxon>Clostridiaceae</taxon>
        <taxon>Clostridium</taxon>
    </lineage>
</organism>
<gene>
    <name evidence="3" type="ORF">GBZ86_08910</name>
</gene>
<comment type="caution">
    <text evidence="3">The sequence shown here is derived from an EMBL/GenBank/DDBJ whole genome shotgun (WGS) entry which is preliminary data.</text>
</comment>
<dbReference type="RefSeq" id="WP_152889830.1">
    <property type="nucleotide sequence ID" value="NZ_WHJC01000118.1"/>
</dbReference>